<evidence type="ECO:0000313" key="2">
    <source>
        <dbReference type="Proteomes" id="UP001064048"/>
    </source>
</evidence>
<comment type="caution">
    <text evidence="1">The sequence shown here is derived from an EMBL/GenBank/DDBJ whole genome shotgun (WGS) entry which is preliminary data.</text>
</comment>
<keyword evidence="2" id="KW-1185">Reference proteome</keyword>
<proteinExistence type="predicted"/>
<sequence>MSSASMAACFNYDTTKVKAEKKDSMDSGRHGHGTSPRKCKVLEENGVPNVPRMPLVGKGVQEWLPQEMNPETDNRLLAM</sequence>
<reference evidence="1 2" key="1">
    <citation type="journal article" date="2022" name="Genome Biol. Evol.">
        <title>The Spruce Budworm Genome: Reconstructing the Evolutionary History of Antifreeze Proteins.</title>
        <authorList>
            <person name="Beliveau C."/>
            <person name="Gagne P."/>
            <person name="Picq S."/>
            <person name="Vernygora O."/>
            <person name="Keeling C.I."/>
            <person name="Pinkney K."/>
            <person name="Doucet D."/>
            <person name="Wen F."/>
            <person name="Johnston J.S."/>
            <person name="Maaroufi H."/>
            <person name="Boyle B."/>
            <person name="Laroche J."/>
            <person name="Dewar K."/>
            <person name="Juretic N."/>
            <person name="Blackburn G."/>
            <person name="Nisole A."/>
            <person name="Brunet B."/>
            <person name="Brandao M."/>
            <person name="Lumley L."/>
            <person name="Duan J."/>
            <person name="Quan G."/>
            <person name="Lucarotti C.J."/>
            <person name="Roe A.D."/>
            <person name="Sperling F.A.H."/>
            <person name="Levesque R.C."/>
            <person name="Cusson M."/>
        </authorList>
    </citation>
    <scope>NUCLEOTIDE SEQUENCE [LARGE SCALE GENOMIC DNA]</scope>
    <source>
        <strain evidence="1">Glfc:IPQL:Cfum</strain>
    </source>
</reference>
<evidence type="ECO:0000313" key="1">
    <source>
        <dbReference type="EMBL" id="KAI8429176.1"/>
    </source>
</evidence>
<dbReference type="Proteomes" id="UP001064048">
    <property type="component" value="Chromosome 12"/>
</dbReference>
<protein>
    <submittedName>
        <fullName evidence="1">Uncharacterized protein</fullName>
    </submittedName>
</protein>
<gene>
    <name evidence="1" type="ORF">MSG28_007713</name>
</gene>
<organism evidence="1 2">
    <name type="scientific">Choristoneura fumiferana</name>
    <name type="common">Spruce budworm moth</name>
    <name type="synonym">Archips fumiferana</name>
    <dbReference type="NCBI Taxonomy" id="7141"/>
    <lineage>
        <taxon>Eukaryota</taxon>
        <taxon>Metazoa</taxon>
        <taxon>Ecdysozoa</taxon>
        <taxon>Arthropoda</taxon>
        <taxon>Hexapoda</taxon>
        <taxon>Insecta</taxon>
        <taxon>Pterygota</taxon>
        <taxon>Neoptera</taxon>
        <taxon>Endopterygota</taxon>
        <taxon>Lepidoptera</taxon>
        <taxon>Glossata</taxon>
        <taxon>Ditrysia</taxon>
        <taxon>Tortricoidea</taxon>
        <taxon>Tortricidae</taxon>
        <taxon>Tortricinae</taxon>
        <taxon>Choristoneura</taxon>
    </lineage>
</organism>
<accession>A0ACC0JY56</accession>
<name>A0ACC0JY56_CHOFU</name>
<dbReference type="EMBL" id="CM046112">
    <property type="protein sequence ID" value="KAI8429176.1"/>
    <property type="molecule type" value="Genomic_DNA"/>
</dbReference>